<evidence type="ECO:0000313" key="3">
    <source>
        <dbReference type="Proteomes" id="UP001283361"/>
    </source>
</evidence>
<reference evidence="2" key="1">
    <citation type="journal article" date="2023" name="G3 (Bethesda)">
        <title>A reference genome for the long-term kleptoplast-retaining sea slug Elysia crispata morphotype clarki.</title>
        <authorList>
            <person name="Eastman K.E."/>
            <person name="Pendleton A.L."/>
            <person name="Shaikh M.A."/>
            <person name="Suttiyut T."/>
            <person name="Ogas R."/>
            <person name="Tomko P."/>
            <person name="Gavelis G."/>
            <person name="Widhalm J.R."/>
            <person name="Wisecaver J.H."/>
        </authorList>
    </citation>
    <scope>NUCLEOTIDE SEQUENCE</scope>
    <source>
        <strain evidence="2">ECLA1</strain>
    </source>
</reference>
<gene>
    <name evidence="2" type="ORF">RRG08_067261</name>
</gene>
<comment type="caution">
    <text evidence="2">The sequence shown here is derived from an EMBL/GenBank/DDBJ whole genome shotgun (WGS) entry which is preliminary data.</text>
</comment>
<dbReference type="EMBL" id="JAWDGP010006679">
    <property type="protein sequence ID" value="KAK3736961.1"/>
    <property type="molecule type" value="Genomic_DNA"/>
</dbReference>
<sequence length="106" mass="11499">MAGRDEIKGLEALNQGKFPVQVTAMYHTPQTHKDSFGHSDEGHLFEKNTVRTSPCVSTHLLHSPPPPSHPSRAGARRDKTPSLCCDTFNGEPQGLNLHLVSLSSAS</sequence>
<organism evidence="2 3">
    <name type="scientific">Elysia crispata</name>
    <name type="common">lettuce slug</name>
    <dbReference type="NCBI Taxonomy" id="231223"/>
    <lineage>
        <taxon>Eukaryota</taxon>
        <taxon>Metazoa</taxon>
        <taxon>Spiralia</taxon>
        <taxon>Lophotrochozoa</taxon>
        <taxon>Mollusca</taxon>
        <taxon>Gastropoda</taxon>
        <taxon>Heterobranchia</taxon>
        <taxon>Euthyneura</taxon>
        <taxon>Panpulmonata</taxon>
        <taxon>Sacoglossa</taxon>
        <taxon>Placobranchoidea</taxon>
        <taxon>Plakobranchidae</taxon>
        <taxon>Elysia</taxon>
    </lineage>
</organism>
<name>A0AAE0Y8I8_9GAST</name>
<proteinExistence type="predicted"/>
<dbReference type="Proteomes" id="UP001283361">
    <property type="component" value="Unassembled WGS sequence"/>
</dbReference>
<dbReference type="AlphaFoldDB" id="A0AAE0Y8I8"/>
<evidence type="ECO:0000256" key="1">
    <source>
        <dbReference type="SAM" id="MobiDB-lite"/>
    </source>
</evidence>
<protein>
    <submittedName>
        <fullName evidence="2">Uncharacterized protein</fullName>
    </submittedName>
</protein>
<evidence type="ECO:0000313" key="2">
    <source>
        <dbReference type="EMBL" id="KAK3736961.1"/>
    </source>
</evidence>
<feature type="region of interest" description="Disordered" evidence="1">
    <location>
        <begin position="59"/>
        <end position="81"/>
    </location>
</feature>
<accession>A0AAE0Y8I8</accession>
<keyword evidence="3" id="KW-1185">Reference proteome</keyword>